<feature type="non-terminal residue" evidence="1">
    <location>
        <position position="1"/>
    </location>
</feature>
<dbReference type="EMBL" id="PFHP01000065">
    <property type="protein sequence ID" value="PIW95483.1"/>
    <property type="molecule type" value="Genomic_DNA"/>
</dbReference>
<comment type="caution">
    <text evidence="1">The sequence shown here is derived from an EMBL/GenBank/DDBJ whole genome shotgun (WGS) entry which is preliminary data.</text>
</comment>
<keyword evidence="1" id="KW-0238">DNA-binding</keyword>
<gene>
    <name evidence="1" type="ORF">COZ84_03235</name>
</gene>
<accession>A0A2M7IKZ8</accession>
<evidence type="ECO:0000313" key="2">
    <source>
        <dbReference type="Proteomes" id="UP000229931"/>
    </source>
</evidence>
<evidence type="ECO:0000313" key="1">
    <source>
        <dbReference type="EMBL" id="PIW95483.1"/>
    </source>
</evidence>
<dbReference type="Proteomes" id="UP000229931">
    <property type="component" value="Unassembled WGS sequence"/>
</dbReference>
<name>A0A2M7IKZ8_9BACT</name>
<sequence>IIKGNISEKGFGKTYLIPGCDNYLNVKVDVRKGEQYFCTEEEALDAGFRKATNCP</sequence>
<reference evidence="2" key="1">
    <citation type="submission" date="2017-09" db="EMBL/GenBank/DDBJ databases">
        <title>Depth-based differentiation of microbial function through sediment-hosted aquifers and enrichment of novel symbionts in the deep terrestrial subsurface.</title>
        <authorList>
            <person name="Probst A.J."/>
            <person name="Ladd B."/>
            <person name="Jarett J.K."/>
            <person name="Geller-Mcgrath D.E."/>
            <person name="Sieber C.M.K."/>
            <person name="Emerson J.B."/>
            <person name="Anantharaman K."/>
            <person name="Thomas B.C."/>
            <person name="Malmstrom R."/>
            <person name="Stieglmeier M."/>
            <person name="Klingl A."/>
            <person name="Woyke T."/>
            <person name="Ryan C.M."/>
            <person name="Banfield J.F."/>
        </authorList>
    </citation>
    <scope>NUCLEOTIDE SEQUENCE [LARGE SCALE GENOMIC DNA]</scope>
</reference>
<protein>
    <submittedName>
        <fullName evidence="1">DNA-binding protein</fullName>
    </submittedName>
</protein>
<organism evidence="1 2">
    <name type="scientific">Candidatus Kuenenbacteria bacterium CG_4_8_14_3_um_filter_39_15</name>
    <dbReference type="NCBI Taxonomy" id="1974615"/>
    <lineage>
        <taxon>Bacteria</taxon>
        <taxon>Candidatus Kueneniibacteriota</taxon>
    </lineage>
</organism>
<proteinExistence type="predicted"/>
<dbReference type="AlphaFoldDB" id="A0A2M7IKZ8"/>
<dbReference type="GO" id="GO:0003677">
    <property type="term" value="F:DNA binding"/>
    <property type="evidence" value="ECO:0007669"/>
    <property type="project" value="UniProtKB-KW"/>
</dbReference>